<dbReference type="GO" id="GO:0004412">
    <property type="term" value="F:homoserine dehydrogenase activity"/>
    <property type="evidence" value="ECO:0007669"/>
    <property type="project" value="UniProtKB-EC"/>
</dbReference>
<dbReference type="FunFam" id="3.30.360.10:FF:000005">
    <property type="entry name" value="Homoserine dehydrogenase"/>
    <property type="match status" value="1"/>
</dbReference>
<evidence type="ECO:0000259" key="13">
    <source>
        <dbReference type="Pfam" id="PF03447"/>
    </source>
</evidence>
<comment type="pathway">
    <text evidence="2 10">Amino-acid biosynthesis; L-methionine biosynthesis via de novo pathway; L-homoserine from L-aspartate: step 3/3.</text>
</comment>
<evidence type="ECO:0000256" key="3">
    <source>
        <dbReference type="ARBA" id="ARBA00006753"/>
    </source>
</evidence>
<comment type="catalytic activity">
    <reaction evidence="10">
        <text>L-homoserine + NADP(+) = L-aspartate 4-semialdehyde + NADPH + H(+)</text>
        <dbReference type="Rhea" id="RHEA:15761"/>
        <dbReference type="ChEBI" id="CHEBI:15378"/>
        <dbReference type="ChEBI" id="CHEBI:57476"/>
        <dbReference type="ChEBI" id="CHEBI:57783"/>
        <dbReference type="ChEBI" id="CHEBI:58349"/>
        <dbReference type="ChEBI" id="CHEBI:537519"/>
        <dbReference type="EC" id="1.1.1.3"/>
    </reaction>
</comment>
<evidence type="ECO:0000313" key="15">
    <source>
        <dbReference type="Proteomes" id="UP001244443"/>
    </source>
</evidence>
<dbReference type="Gene3D" id="3.30.360.10">
    <property type="entry name" value="Dihydrodipicolinate Reductase, domain 2"/>
    <property type="match status" value="1"/>
</dbReference>
<dbReference type="GO" id="GO:0009088">
    <property type="term" value="P:threonine biosynthetic process"/>
    <property type="evidence" value="ECO:0007669"/>
    <property type="project" value="UniProtKB-KW"/>
</dbReference>
<name>A0AA49JHX6_9BACT</name>
<organism evidence="14 15">
    <name type="scientific">Marivirga arenosa</name>
    <dbReference type="NCBI Taxonomy" id="3059076"/>
    <lineage>
        <taxon>Bacteria</taxon>
        <taxon>Pseudomonadati</taxon>
        <taxon>Bacteroidota</taxon>
        <taxon>Cytophagia</taxon>
        <taxon>Cytophagales</taxon>
        <taxon>Marivirgaceae</taxon>
        <taxon>Marivirga</taxon>
    </lineage>
</organism>
<keyword evidence="8 10" id="KW-0560">Oxidoreductase</keyword>
<dbReference type="PANTHER" id="PTHR43331:SF1">
    <property type="entry name" value="HOMOSERINE DEHYDROGENASE"/>
    <property type="match status" value="1"/>
</dbReference>
<evidence type="ECO:0000256" key="5">
    <source>
        <dbReference type="ARBA" id="ARBA00013376"/>
    </source>
</evidence>
<keyword evidence="15" id="KW-1185">Reference proteome</keyword>
<evidence type="ECO:0000259" key="12">
    <source>
        <dbReference type="Pfam" id="PF00742"/>
    </source>
</evidence>
<evidence type="ECO:0000256" key="2">
    <source>
        <dbReference type="ARBA" id="ARBA00005062"/>
    </source>
</evidence>
<dbReference type="SUPFAM" id="SSF55347">
    <property type="entry name" value="Glyceraldehyde-3-phosphate dehydrogenase-like, C-terminal domain"/>
    <property type="match status" value="1"/>
</dbReference>
<protein>
    <recommendedName>
        <fullName evidence="5 10">Homoserine dehydrogenase</fullName>
        <ecNumber evidence="4 10">1.1.1.3</ecNumber>
    </recommendedName>
</protein>
<dbReference type="InterPro" id="IPR019811">
    <property type="entry name" value="HDH_CS"/>
</dbReference>
<keyword evidence="10" id="KW-0521">NADP</keyword>
<evidence type="ECO:0000313" key="14">
    <source>
        <dbReference type="EMBL" id="WKK83555.1"/>
    </source>
</evidence>
<dbReference type="Pfam" id="PF00742">
    <property type="entry name" value="Homoserine_dh"/>
    <property type="match status" value="1"/>
</dbReference>
<dbReference type="Proteomes" id="UP001244443">
    <property type="component" value="Chromosome"/>
</dbReference>
<keyword evidence="7 10" id="KW-0791">Threonine biosynthesis</keyword>
<dbReference type="Gene3D" id="3.40.50.720">
    <property type="entry name" value="NAD(P)-binding Rossmann-like Domain"/>
    <property type="match status" value="1"/>
</dbReference>
<evidence type="ECO:0000256" key="9">
    <source>
        <dbReference type="ARBA" id="ARBA00023167"/>
    </source>
</evidence>
<sequence length="399" mass="45346">MKKLKAGLIGFGVVGTGVFQALKKYEDYGVEITRIAVKNIDKNRTIEFSKELLTQNVNEIVEDSEIDLIIELINDPEEAFEIVTQAFQNGKSVVSANKKMVALYLEELFNISKKNNVKFFYEAAVCGSIPIIRTIDQHFQSDKIKSIETIANGTCNFILSKMVDDGQSYDNSLNKAQELGFAESDPYSDVSGEDTRFKLSIMIYHAFGQYIHPENIPMQGITSLDNNIIEYAKKHQLKIKLIGEALLANNKIEAKIEPKLISKKHDFYNIENEYNGVIINSEFSGEQFLKGKGAGSYPTTLAVLSNLKDIRYNLASTRFKNNERFGKSNSLTDKVYFVSGSKEIENSEGFDILEEFSNHKIVKTNFQILNKLKLKDEKFYWAEINKELYDDFTKVESLL</sequence>
<dbReference type="SUPFAM" id="SSF51735">
    <property type="entry name" value="NAD(P)-binding Rossmann-fold domains"/>
    <property type="match status" value="1"/>
</dbReference>
<dbReference type="EC" id="1.1.1.3" evidence="4 10"/>
<evidence type="ECO:0000256" key="11">
    <source>
        <dbReference type="RuleBase" id="RU004171"/>
    </source>
</evidence>
<dbReference type="GO" id="GO:0050661">
    <property type="term" value="F:NADP binding"/>
    <property type="evidence" value="ECO:0007669"/>
    <property type="project" value="InterPro"/>
</dbReference>
<comment type="pathway">
    <text evidence="1 10">Amino-acid biosynthesis; L-threonine biosynthesis; L-threonine from L-aspartate: step 3/5.</text>
</comment>
<dbReference type="GO" id="GO:0009086">
    <property type="term" value="P:methionine biosynthetic process"/>
    <property type="evidence" value="ECO:0007669"/>
    <property type="project" value="UniProtKB-KW"/>
</dbReference>
<feature type="domain" description="Aspartate/homoserine dehydrogenase NAD-binding" evidence="13">
    <location>
        <begin position="10"/>
        <end position="122"/>
    </location>
</feature>
<evidence type="ECO:0000256" key="7">
    <source>
        <dbReference type="ARBA" id="ARBA00022697"/>
    </source>
</evidence>
<dbReference type="EMBL" id="CP129970">
    <property type="protein sequence ID" value="WKK83555.1"/>
    <property type="molecule type" value="Genomic_DNA"/>
</dbReference>
<accession>A0AA49JHX6</accession>
<keyword evidence="6 10" id="KW-0028">Amino-acid biosynthesis</keyword>
<evidence type="ECO:0000256" key="4">
    <source>
        <dbReference type="ARBA" id="ARBA00013213"/>
    </source>
</evidence>
<comment type="similarity">
    <text evidence="3 11">Belongs to the homoserine dehydrogenase family.</text>
</comment>
<dbReference type="InterPro" id="IPR005106">
    <property type="entry name" value="Asp/hSer_DH_NAD-bd"/>
</dbReference>
<dbReference type="PROSITE" id="PS01042">
    <property type="entry name" value="HOMOSER_DHGENASE"/>
    <property type="match status" value="1"/>
</dbReference>
<proteinExistence type="inferred from homology"/>
<dbReference type="PANTHER" id="PTHR43331">
    <property type="entry name" value="HOMOSERINE DEHYDROGENASE"/>
    <property type="match status" value="1"/>
</dbReference>
<dbReference type="AlphaFoldDB" id="A0AA49JHX6"/>
<reference evidence="14" key="1">
    <citation type="submission" date="2023-08" db="EMBL/GenBank/DDBJ databases">
        <title>Comparative genomics and taxonomic characterization of three novel marine species of genus Marivirga.</title>
        <authorList>
            <person name="Muhammad N."/>
            <person name="Kim S.-G."/>
        </authorList>
    </citation>
    <scope>NUCLEOTIDE SEQUENCE [LARGE SCALE GENOMIC DNA]</scope>
    <source>
        <strain evidence="14">ABR2-2</strain>
    </source>
</reference>
<dbReference type="InterPro" id="IPR036291">
    <property type="entry name" value="NAD(P)-bd_dom_sf"/>
</dbReference>
<keyword evidence="9 10" id="KW-0486">Methionine biosynthesis</keyword>
<feature type="domain" description="Homoserine dehydrogenase catalytic" evidence="12">
    <location>
        <begin position="130"/>
        <end position="307"/>
    </location>
</feature>
<dbReference type="NCBIfam" id="NF004976">
    <property type="entry name" value="PRK06349.1"/>
    <property type="match status" value="1"/>
</dbReference>
<gene>
    <name evidence="14" type="ORF">QYS48_14710</name>
</gene>
<dbReference type="RefSeq" id="WP_302099726.1">
    <property type="nucleotide sequence ID" value="NZ_CP129970.2"/>
</dbReference>
<evidence type="ECO:0000256" key="8">
    <source>
        <dbReference type="ARBA" id="ARBA00023002"/>
    </source>
</evidence>
<evidence type="ECO:0000256" key="1">
    <source>
        <dbReference type="ARBA" id="ARBA00005056"/>
    </source>
</evidence>
<dbReference type="Pfam" id="PF03447">
    <property type="entry name" value="NAD_binding_3"/>
    <property type="match status" value="1"/>
</dbReference>
<evidence type="ECO:0000256" key="10">
    <source>
        <dbReference type="RuleBase" id="RU000579"/>
    </source>
</evidence>
<dbReference type="InterPro" id="IPR001342">
    <property type="entry name" value="HDH_cat"/>
</dbReference>
<evidence type="ECO:0000256" key="6">
    <source>
        <dbReference type="ARBA" id="ARBA00022605"/>
    </source>
</evidence>